<feature type="transmembrane region" description="Helical" evidence="2">
    <location>
        <begin position="652"/>
        <end position="671"/>
    </location>
</feature>
<protein>
    <submittedName>
        <fullName evidence="3">Uncharacterized protein</fullName>
    </submittedName>
</protein>
<sequence length="675" mass="76469">MPPSATATSPVLLFPTSLTNISSSRHRPPSLVTRQEGWTEVWGGKDVNKGDANRTGDDGDVIDGLPLKPRYVTVLRDGCDYINSSTNDLHHQNVIHQPDASLLQLSQNRVAWFEQIVLRMCFIPHTVENSAYVAAESTGSLPSLLDLRCGKFEIRHDARAQDEDVDTSTSGEEWKTQLARLNAPVLLGRNHPGGLGSLFFHQFGKYNQSSTAPATANLESASFYPSGSHIVDYLRLCHTKQMNQHLIFPEHDNEGHITADTIAFTSLIQEKLNYIVLALRYGNDPAWEGMYRPQCIRASLNANGIAERRNPFFSLWSWYQTYSERTLGLYKLLPSSHSSPSLSQNMLALELFRYNDYRYSGSKGKTEEDGEEDEELNQHSKKNLHQHHPFSSYLPAYGGLGGGDSGKVNVYRAMEYADLYYSSLERKLAPSSDASGYFFRTGVSTYLDALLFAHLCEALCDIHLVLVLAKHAKLMRYFQTMYDRYFGKEYEKLFRESAGGDVNWVIRNNLTNARNAFNQLPEDKPTKKSSVDEYDCMTHAFDLMQKFAVHCHQLDEALEDAAKVRLDSSTVEERNVLKNYHRPLGSTLYKWCMGFWDGDRSTETKDTNVDTDNDDNRGGDDDGQSKSKSDQKRMYKEHIERMKRSRRTSDELWLSGVIVSVFVVLIVSSSGKQTR</sequence>
<feature type="region of interest" description="Disordered" evidence="1">
    <location>
        <begin position="362"/>
        <end position="382"/>
    </location>
</feature>
<dbReference type="RefSeq" id="XP_002292973.1">
    <property type="nucleotide sequence ID" value="XM_002292937.1"/>
</dbReference>
<keyword evidence="2" id="KW-0812">Transmembrane</keyword>
<reference evidence="3 4" key="2">
    <citation type="journal article" date="2008" name="Nature">
        <title>The Phaeodactylum genome reveals the evolutionary history of diatom genomes.</title>
        <authorList>
            <person name="Bowler C."/>
            <person name="Allen A.E."/>
            <person name="Badger J.H."/>
            <person name="Grimwood J."/>
            <person name="Jabbari K."/>
            <person name="Kuo A."/>
            <person name="Maheswari U."/>
            <person name="Martens C."/>
            <person name="Maumus F."/>
            <person name="Otillar R.P."/>
            <person name="Rayko E."/>
            <person name="Salamov A."/>
            <person name="Vandepoele K."/>
            <person name="Beszteri B."/>
            <person name="Gruber A."/>
            <person name="Heijde M."/>
            <person name="Katinka M."/>
            <person name="Mock T."/>
            <person name="Valentin K."/>
            <person name="Verret F."/>
            <person name="Berges J.A."/>
            <person name="Brownlee C."/>
            <person name="Cadoret J.P."/>
            <person name="Chiovitti A."/>
            <person name="Choi C.J."/>
            <person name="Coesel S."/>
            <person name="De Martino A."/>
            <person name="Detter J.C."/>
            <person name="Durkin C."/>
            <person name="Falciatore A."/>
            <person name="Fournet J."/>
            <person name="Haruta M."/>
            <person name="Huysman M.J."/>
            <person name="Jenkins B.D."/>
            <person name="Jiroutova K."/>
            <person name="Jorgensen R.E."/>
            <person name="Joubert Y."/>
            <person name="Kaplan A."/>
            <person name="Kroger N."/>
            <person name="Kroth P.G."/>
            <person name="La Roche J."/>
            <person name="Lindquist E."/>
            <person name="Lommer M."/>
            <person name="Martin-Jezequel V."/>
            <person name="Lopez P.J."/>
            <person name="Lucas S."/>
            <person name="Mangogna M."/>
            <person name="McGinnis K."/>
            <person name="Medlin L.K."/>
            <person name="Montsant A."/>
            <person name="Oudot-Le Secq M.P."/>
            <person name="Napoli C."/>
            <person name="Obornik M."/>
            <person name="Parker M.S."/>
            <person name="Petit J.L."/>
            <person name="Porcel B.M."/>
            <person name="Poulsen N."/>
            <person name="Robison M."/>
            <person name="Rychlewski L."/>
            <person name="Rynearson T.A."/>
            <person name="Schmutz J."/>
            <person name="Shapiro H."/>
            <person name="Siaut M."/>
            <person name="Stanley M."/>
            <person name="Sussman M.R."/>
            <person name="Taylor A.R."/>
            <person name="Vardi A."/>
            <person name="von Dassow P."/>
            <person name="Vyverman W."/>
            <person name="Willis A."/>
            <person name="Wyrwicz L.S."/>
            <person name="Rokhsar D.S."/>
            <person name="Weissenbach J."/>
            <person name="Armbrust E.V."/>
            <person name="Green B.R."/>
            <person name="Van de Peer Y."/>
            <person name="Grigoriev I.V."/>
        </authorList>
    </citation>
    <scope>NUCLEOTIDE SEQUENCE [LARGE SCALE GENOMIC DNA]</scope>
    <source>
        <strain evidence="3 4">CCMP1335</strain>
    </source>
</reference>
<keyword evidence="4" id="KW-1185">Reference proteome</keyword>
<dbReference type="HOGENOM" id="CLU_407446_0_0_1"/>
<gene>
    <name evidence="3" type="ORF">THAPSDRAFT_8995</name>
</gene>
<dbReference type="OMA" id="HCHELDE"/>
<evidence type="ECO:0000313" key="3">
    <source>
        <dbReference type="EMBL" id="EED89434.1"/>
    </source>
</evidence>
<evidence type="ECO:0000256" key="2">
    <source>
        <dbReference type="SAM" id="Phobius"/>
    </source>
</evidence>
<proteinExistence type="predicted"/>
<organism evidence="3 4">
    <name type="scientific">Thalassiosira pseudonana</name>
    <name type="common">Marine diatom</name>
    <name type="synonym">Cyclotella nana</name>
    <dbReference type="NCBI Taxonomy" id="35128"/>
    <lineage>
        <taxon>Eukaryota</taxon>
        <taxon>Sar</taxon>
        <taxon>Stramenopiles</taxon>
        <taxon>Ochrophyta</taxon>
        <taxon>Bacillariophyta</taxon>
        <taxon>Coscinodiscophyceae</taxon>
        <taxon>Thalassiosirophycidae</taxon>
        <taxon>Thalassiosirales</taxon>
        <taxon>Thalassiosiraceae</taxon>
        <taxon>Thalassiosira</taxon>
    </lineage>
</organism>
<dbReference type="eggNOG" id="ENOG502RWY9">
    <property type="taxonomic scope" value="Eukaryota"/>
</dbReference>
<evidence type="ECO:0000313" key="4">
    <source>
        <dbReference type="Proteomes" id="UP000001449"/>
    </source>
</evidence>
<dbReference type="EMBL" id="CM000647">
    <property type="protein sequence ID" value="EED89434.1"/>
    <property type="molecule type" value="Genomic_DNA"/>
</dbReference>
<dbReference type="AlphaFoldDB" id="B8CA30"/>
<accession>B8CA30</accession>
<dbReference type="KEGG" id="tps:THAPSDRAFT_8995"/>
<reference evidence="3 4" key="1">
    <citation type="journal article" date="2004" name="Science">
        <title>The genome of the diatom Thalassiosira pseudonana: ecology, evolution, and metabolism.</title>
        <authorList>
            <person name="Armbrust E.V."/>
            <person name="Berges J.A."/>
            <person name="Bowler C."/>
            <person name="Green B.R."/>
            <person name="Martinez D."/>
            <person name="Putnam N.H."/>
            <person name="Zhou S."/>
            <person name="Allen A.E."/>
            <person name="Apt K.E."/>
            <person name="Bechner M."/>
            <person name="Brzezinski M.A."/>
            <person name="Chaal B.K."/>
            <person name="Chiovitti A."/>
            <person name="Davis A.K."/>
            <person name="Demarest M.S."/>
            <person name="Detter J.C."/>
            <person name="Glavina T."/>
            <person name="Goodstein D."/>
            <person name="Hadi M.Z."/>
            <person name="Hellsten U."/>
            <person name="Hildebrand M."/>
            <person name="Jenkins B.D."/>
            <person name="Jurka J."/>
            <person name="Kapitonov V.V."/>
            <person name="Kroger N."/>
            <person name="Lau W.W."/>
            <person name="Lane T.W."/>
            <person name="Larimer F.W."/>
            <person name="Lippmeier J.C."/>
            <person name="Lucas S."/>
            <person name="Medina M."/>
            <person name="Montsant A."/>
            <person name="Obornik M."/>
            <person name="Parker M.S."/>
            <person name="Palenik B."/>
            <person name="Pazour G.J."/>
            <person name="Richardson P.M."/>
            <person name="Rynearson T.A."/>
            <person name="Saito M.A."/>
            <person name="Schwartz D.C."/>
            <person name="Thamatrakoln K."/>
            <person name="Valentin K."/>
            <person name="Vardi A."/>
            <person name="Wilkerson F.P."/>
            <person name="Rokhsar D.S."/>
        </authorList>
    </citation>
    <scope>NUCLEOTIDE SEQUENCE [LARGE SCALE GENOMIC DNA]</scope>
    <source>
        <strain evidence="3 4">CCMP1335</strain>
    </source>
</reference>
<dbReference type="PaxDb" id="35128-Thaps8995"/>
<dbReference type="Proteomes" id="UP000001449">
    <property type="component" value="Chromosome 12"/>
</dbReference>
<dbReference type="InParanoid" id="B8CA30"/>
<keyword evidence="2" id="KW-1133">Transmembrane helix</keyword>
<dbReference type="GeneID" id="7449387"/>
<evidence type="ECO:0000256" key="1">
    <source>
        <dbReference type="SAM" id="MobiDB-lite"/>
    </source>
</evidence>
<keyword evidence="2" id="KW-0472">Membrane</keyword>
<feature type="region of interest" description="Disordered" evidence="1">
    <location>
        <begin position="603"/>
        <end position="635"/>
    </location>
</feature>
<name>B8CA30_THAPS</name>